<dbReference type="InterPro" id="IPR058922">
    <property type="entry name" value="WHD_DRP"/>
</dbReference>
<dbReference type="GO" id="GO:0005737">
    <property type="term" value="C:cytoplasm"/>
    <property type="evidence" value="ECO:0007669"/>
    <property type="project" value="UniProtKB-SubCell"/>
</dbReference>
<keyword evidence="7" id="KW-0067">ATP-binding</keyword>
<proteinExistence type="predicted"/>
<accession>A0A9J5WIQ1</accession>
<dbReference type="OrthoDB" id="1305524at2759"/>
<keyword evidence="5" id="KW-0547">Nucleotide-binding</keyword>
<comment type="caution">
    <text evidence="10">The sequence shown here is derived from an EMBL/GenBank/DDBJ whole genome shotgun (WGS) entry which is preliminary data.</text>
</comment>
<dbReference type="Pfam" id="PF23559">
    <property type="entry name" value="WHD_DRP"/>
    <property type="match status" value="1"/>
</dbReference>
<dbReference type="InterPro" id="IPR036388">
    <property type="entry name" value="WH-like_DNA-bd_sf"/>
</dbReference>
<dbReference type="EMBL" id="JACXVP010000011">
    <property type="protein sequence ID" value="KAG5574872.1"/>
    <property type="molecule type" value="Genomic_DNA"/>
</dbReference>
<evidence type="ECO:0000256" key="5">
    <source>
        <dbReference type="ARBA" id="ARBA00022741"/>
    </source>
</evidence>
<evidence type="ECO:0000256" key="1">
    <source>
        <dbReference type="ARBA" id="ARBA00002074"/>
    </source>
</evidence>
<dbReference type="PANTHER" id="PTHR23155">
    <property type="entry name" value="DISEASE RESISTANCE PROTEIN RP"/>
    <property type="match status" value="1"/>
</dbReference>
<dbReference type="GO" id="GO:0005524">
    <property type="term" value="F:ATP binding"/>
    <property type="evidence" value="ECO:0007669"/>
    <property type="project" value="UniProtKB-KW"/>
</dbReference>
<dbReference type="Proteomes" id="UP000824120">
    <property type="component" value="Chromosome 11"/>
</dbReference>
<dbReference type="Gene3D" id="1.10.10.10">
    <property type="entry name" value="Winged helix-like DNA-binding domain superfamily/Winged helix DNA-binding domain"/>
    <property type="match status" value="1"/>
</dbReference>
<evidence type="ECO:0000256" key="4">
    <source>
        <dbReference type="ARBA" id="ARBA00022667"/>
    </source>
</evidence>
<organism evidence="10 11">
    <name type="scientific">Solanum commersonii</name>
    <name type="common">Commerson's wild potato</name>
    <name type="synonym">Commerson's nightshade</name>
    <dbReference type="NCBI Taxonomy" id="4109"/>
    <lineage>
        <taxon>Eukaryota</taxon>
        <taxon>Viridiplantae</taxon>
        <taxon>Streptophyta</taxon>
        <taxon>Embryophyta</taxon>
        <taxon>Tracheophyta</taxon>
        <taxon>Spermatophyta</taxon>
        <taxon>Magnoliopsida</taxon>
        <taxon>eudicotyledons</taxon>
        <taxon>Gunneridae</taxon>
        <taxon>Pentapetalae</taxon>
        <taxon>asterids</taxon>
        <taxon>lamiids</taxon>
        <taxon>Solanales</taxon>
        <taxon>Solanaceae</taxon>
        <taxon>Solanoideae</taxon>
        <taxon>Solaneae</taxon>
        <taxon>Solanum</taxon>
    </lineage>
</organism>
<feature type="region of interest" description="Disordered" evidence="8">
    <location>
        <begin position="1"/>
        <end position="23"/>
    </location>
</feature>
<evidence type="ECO:0000256" key="2">
    <source>
        <dbReference type="ARBA" id="ARBA00004496"/>
    </source>
</evidence>
<name>A0A9J5WIQ1_SOLCO</name>
<gene>
    <name evidence="10" type="ORF">H5410_055006</name>
</gene>
<evidence type="ECO:0000259" key="9">
    <source>
        <dbReference type="Pfam" id="PF23559"/>
    </source>
</evidence>
<dbReference type="Gene3D" id="3.80.10.10">
    <property type="entry name" value="Ribonuclease Inhibitor"/>
    <property type="match status" value="1"/>
</dbReference>
<reference evidence="10 11" key="1">
    <citation type="submission" date="2020-09" db="EMBL/GenBank/DDBJ databases">
        <title>De no assembly of potato wild relative species, Solanum commersonii.</title>
        <authorList>
            <person name="Cho K."/>
        </authorList>
    </citation>
    <scope>NUCLEOTIDE SEQUENCE [LARGE SCALE GENOMIC DNA]</scope>
    <source>
        <strain evidence="10">LZ3.2</strain>
        <tissue evidence="10">Leaf</tissue>
    </source>
</reference>
<evidence type="ECO:0000313" key="10">
    <source>
        <dbReference type="EMBL" id="KAG5574872.1"/>
    </source>
</evidence>
<dbReference type="SUPFAM" id="SSF52047">
    <property type="entry name" value="RNI-like"/>
    <property type="match status" value="1"/>
</dbReference>
<dbReference type="AlphaFoldDB" id="A0A9J5WIQ1"/>
<sequence>MTHTETLTIGPAKEPGKEDDSERINVGSSWGGLGYDQRRSLEDIAEGYLENLIGRNLVMVTQRAISDGKVKACRLHDVLLDFCKERAAEENFLLWIKRDQSTKAVYSHKQHAHLAFTDMDNLVEWILDLEHQVVIDFIPTELFYLRYLSAHIEQNSIPSSISNLWNLETLILNRRPAVRDNTLLLPSTIWDMVKLRHLHIPNFSPENEEALLKNSARLYDLETISTPFFSRVEDAELMLRKTPYL</sequence>
<keyword evidence="3" id="KW-0963">Cytoplasm</keyword>
<feature type="compositionally biased region" description="Basic and acidic residues" evidence="8">
    <location>
        <begin position="14"/>
        <end position="23"/>
    </location>
</feature>
<protein>
    <recommendedName>
        <fullName evidence="9">Disease resistance protein winged helix domain-containing protein</fullName>
    </recommendedName>
</protein>
<evidence type="ECO:0000256" key="6">
    <source>
        <dbReference type="ARBA" id="ARBA00022821"/>
    </source>
</evidence>
<feature type="domain" description="Disease resistance protein winged helix" evidence="9">
    <location>
        <begin position="36"/>
        <end position="82"/>
    </location>
</feature>
<evidence type="ECO:0000256" key="8">
    <source>
        <dbReference type="SAM" id="MobiDB-lite"/>
    </source>
</evidence>
<evidence type="ECO:0000256" key="3">
    <source>
        <dbReference type="ARBA" id="ARBA00022490"/>
    </source>
</evidence>
<dbReference type="InterPro" id="IPR044974">
    <property type="entry name" value="Disease_R_plants"/>
</dbReference>
<comment type="function">
    <text evidence="1">Confers resistance to late blight (Phytophthora infestans) races carrying the avirulence gene Avr1. Resistance proteins guard the plant against pathogens that contain an appropriate avirulence protein via an indirect interaction with this avirulence protein. That triggers a defense system including the hypersensitive response, which restricts the pathogen growth.</text>
</comment>
<dbReference type="PANTHER" id="PTHR23155:SF1152">
    <property type="entry name" value="AAA+ ATPASE DOMAIN-CONTAINING PROTEIN"/>
    <property type="match status" value="1"/>
</dbReference>
<keyword evidence="6" id="KW-0611">Plant defense</keyword>
<dbReference type="InterPro" id="IPR032675">
    <property type="entry name" value="LRR_dom_sf"/>
</dbReference>
<dbReference type="GO" id="GO:0009626">
    <property type="term" value="P:plant-type hypersensitive response"/>
    <property type="evidence" value="ECO:0007669"/>
    <property type="project" value="UniProtKB-KW"/>
</dbReference>
<comment type="subcellular location">
    <subcellularLocation>
        <location evidence="2">Cytoplasm</location>
    </subcellularLocation>
</comment>
<evidence type="ECO:0000313" key="11">
    <source>
        <dbReference type="Proteomes" id="UP000824120"/>
    </source>
</evidence>
<keyword evidence="11" id="KW-1185">Reference proteome</keyword>
<keyword evidence="4" id="KW-0381">Hypersensitive response</keyword>
<evidence type="ECO:0000256" key="7">
    <source>
        <dbReference type="ARBA" id="ARBA00022840"/>
    </source>
</evidence>